<evidence type="ECO:0000256" key="1">
    <source>
        <dbReference type="ARBA" id="ARBA00022741"/>
    </source>
</evidence>
<dbReference type="Proteomes" id="UP001158576">
    <property type="component" value="Chromosome PAR"/>
</dbReference>
<feature type="transmembrane region" description="Helical" evidence="3">
    <location>
        <begin position="360"/>
        <end position="381"/>
    </location>
</feature>
<dbReference type="Pfam" id="PF07714">
    <property type="entry name" value="PK_Tyr_Ser-Thr"/>
    <property type="match status" value="1"/>
</dbReference>
<protein>
    <submittedName>
        <fullName evidence="5">Oidioi.mRNA.OKI2018_I69.PAR.g10106.t1.cds</fullName>
    </submittedName>
</protein>
<feature type="transmembrane region" description="Helical" evidence="3">
    <location>
        <begin position="218"/>
        <end position="240"/>
    </location>
</feature>
<reference evidence="5 6" key="1">
    <citation type="submission" date="2021-04" db="EMBL/GenBank/DDBJ databases">
        <authorList>
            <person name="Bliznina A."/>
        </authorList>
    </citation>
    <scope>NUCLEOTIDE SEQUENCE [LARGE SCALE GENOMIC DNA]</scope>
</reference>
<keyword evidence="2" id="KW-0067">ATP-binding</keyword>
<name>A0ABN7RUP3_OIKDI</name>
<keyword evidence="1" id="KW-0547">Nucleotide-binding</keyword>
<evidence type="ECO:0000256" key="2">
    <source>
        <dbReference type="ARBA" id="ARBA00022840"/>
    </source>
</evidence>
<keyword evidence="6" id="KW-1185">Reference proteome</keyword>
<evidence type="ECO:0000313" key="6">
    <source>
        <dbReference type="Proteomes" id="UP001158576"/>
    </source>
</evidence>
<feature type="transmembrane region" description="Helical" evidence="3">
    <location>
        <begin position="328"/>
        <end position="354"/>
    </location>
</feature>
<dbReference type="PANTHER" id="PTHR24418">
    <property type="entry name" value="TYROSINE-PROTEIN KINASE"/>
    <property type="match status" value="1"/>
</dbReference>
<keyword evidence="3" id="KW-0812">Transmembrane</keyword>
<feature type="transmembrane region" description="Helical" evidence="3">
    <location>
        <begin position="94"/>
        <end position="119"/>
    </location>
</feature>
<sequence>MPVAFVYFPKSPMGADISEISTKIAHLSFDDLVHLWRRISLPGGLLVFVLIFNACCLVSFIRRKLPFYLKRVRVERYTLVVCNRQNVRFSRTSYIWCVYTCTASVIAAVVLLIFDILKLVPSHFCFPFSKIWFIFTVVMPLSFWQIIYSYRLATYIRTSNKDRRDLKIAIAGAGPAFRGNGNWTLTGLMNSRFQEATKHEDEEEIDVDAVDLVRIKPIFIYFALLPMVPAVFVPVLQLFLSIGCFLKLGITVPDVPQYDLGCVILSRQDYSGTYCYANGSFIMGLDQATFKYFGWVSAFFETINICILASSIYLSYRRMIREGYHQRGLVVVAHLFSLLLIALTCVLINVTISLHLSTRYVTVAVLVFEILFIPLIMLFFFERTNAKRNMDIWVKRKLTYFLEKTDAKPTGYVPFFLQRISHMHNETVQKSVHDYIDKELVSRFLMFRNDVENARPWRLSGTAYGVRMIYGKFDGKPVFWSSNWSEKKTDDMSNNKKDMLIRNNFLMKKKLSKLIFSLAKKTCEMNFSKVVFPIFGIIFDHESIPSFVYDGATDTSMLSFLVSPLQIITYKDVFGWIKDLIAGMKHLSSADIVVRELRCMTLLLSGDNKLKIAYGVKGLHILEFLPDEMGDNLLSDFMYWFAPETLRAMEFTKGVWSDVWSVGCTIWEFFTRGGTPYSHCRKWNDVLKAIDNGEKLHRPEVMARSIHSIIMACFVEEPDKRATYDQLEEAFRIYFNETMTSLTDEIPLIFDDHMLQI</sequence>
<dbReference type="Gene3D" id="1.10.510.10">
    <property type="entry name" value="Transferase(Phosphotransferase) domain 1"/>
    <property type="match status" value="1"/>
</dbReference>
<keyword evidence="3" id="KW-1133">Transmembrane helix</keyword>
<dbReference type="InterPro" id="IPR011009">
    <property type="entry name" value="Kinase-like_dom_sf"/>
</dbReference>
<gene>
    <name evidence="5" type="ORF">OKIOD_LOCUS1664</name>
</gene>
<dbReference type="PROSITE" id="PS50011">
    <property type="entry name" value="PROTEIN_KINASE_DOM"/>
    <property type="match status" value="1"/>
</dbReference>
<dbReference type="SUPFAM" id="SSF56112">
    <property type="entry name" value="Protein kinase-like (PK-like)"/>
    <property type="match status" value="1"/>
</dbReference>
<dbReference type="InterPro" id="IPR001245">
    <property type="entry name" value="Ser-Thr/Tyr_kinase_cat_dom"/>
</dbReference>
<dbReference type="EMBL" id="OU015568">
    <property type="protein sequence ID" value="CAG5082360.1"/>
    <property type="molecule type" value="Genomic_DNA"/>
</dbReference>
<feature type="transmembrane region" description="Helical" evidence="3">
    <location>
        <begin position="131"/>
        <end position="153"/>
    </location>
</feature>
<dbReference type="InterPro" id="IPR000719">
    <property type="entry name" value="Prot_kinase_dom"/>
</dbReference>
<proteinExistence type="predicted"/>
<evidence type="ECO:0000259" key="4">
    <source>
        <dbReference type="PROSITE" id="PS50011"/>
    </source>
</evidence>
<feature type="transmembrane region" description="Helical" evidence="3">
    <location>
        <begin position="39"/>
        <end position="61"/>
    </location>
</feature>
<accession>A0ABN7RUP3</accession>
<feature type="transmembrane region" description="Helical" evidence="3">
    <location>
        <begin position="292"/>
        <end position="316"/>
    </location>
</feature>
<evidence type="ECO:0000256" key="3">
    <source>
        <dbReference type="SAM" id="Phobius"/>
    </source>
</evidence>
<dbReference type="InterPro" id="IPR050198">
    <property type="entry name" value="Non-receptor_tyrosine_kinases"/>
</dbReference>
<feature type="domain" description="Protein kinase" evidence="4">
    <location>
        <begin position="430"/>
        <end position="735"/>
    </location>
</feature>
<organism evidence="5 6">
    <name type="scientific">Oikopleura dioica</name>
    <name type="common">Tunicate</name>
    <dbReference type="NCBI Taxonomy" id="34765"/>
    <lineage>
        <taxon>Eukaryota</taxon>
        <taxon>Metazoa</taxon>
        <taxon>Chordata</taxon>
        <taxon>Tunicata</taxon>
        <taxon>Appendicularia</taxon>
        <taxon>Copelata</taxon>
        <taxon>Oikopleuridae</taxon>
        <taxon>Oikopleura</taxon>
    </lineage>
</organism>
<keyword evidence="3" id="KW-0472">Membrane</keyword>
<evidence type="ECO:0000313" key="5">
    <source>
        <dbReference type="EMBL" id="CAG5082360.1"/>
    </source>
</evidence>